<keyword evidence="2" id="KW-1185">Reference proteome</keyword>
<dbReference type="RefSeq" id="WP_093250027.1">
    <property type="nucleotide sequence ID" value="NZ_FNGP01000002.1"/>
</dbReference>
<evidence type="ECO:0000313" key="1">
    <source>
        <dbReference type="EMBL" id="SDL37022.1"/>
    </source>
</evidence>
<protein>
    <submittedName>
        <fullName evidence="1">Uncharacterized protein</fullName>
    </submittedName>
</protein>
<reference evidence="1 2" key="1">
    <citation type="submission" date="2016-10" db="EMBL/GenBank/DDBJ databases">
        <authorList>
            <person name="de Groot N.N."/>
        </authorList>
    </citation>
    <scope>NUCLEOTIDE SEQUENCE [LARGE SCALE GENOMIC DNA]</scope>
    <source>
        <strain evidence="1 2">CGMCC 1.9159</strain>
    </source>
</reference>
<accession>A0A1G9JIA1</accession>
<dbReference type="AlphaFoldDB" id="A0A1G9JIA1"/>
<sequence>MTDPREEASWDELTRFAERQFDGVSGQVTATVDGTLSITAVRAHRFGPGTAASVGAAINHALTTARRALAKHLATTTDLDLPGPLRALLEGAAAPESHRLVPPHDYEASRAGVIVQVDGDKCLVKRVVIPTAAHLALVPTVANAVLTAAESGRVVPLHELFDASWMDIVAQLDDLDGRLDAILAEPGHNQD</sequence>
<proteinExistence type="predicted"/>
<evidence type="ECO:0000313" key="2">
    <source>
        <dbReference type="Proteomes" id="UP000199475"/>
    </source>
</evidence>
<dbReference type="OrthoDB" id="3726548at2"/>
<dbReference type="Proteomes" id="UP000199475">
    <property type="component" value="Unassembled WGS sequence"/>
</dbReference>
<name>A0A1G9JIA1_9ACTN</name>
<dbReference type="EMBL" id="FNGP01000002">
    <property type="protein sequence ID" value="SDL37022.1"/>
    <property type="molecule type" value="Genomic_DNA"/>
</dbReference>
<organism evidence="1 2">
    <name type="scientific">Tessaracoccus oleiagri</name>
    <dbReference type="NCBI Taxonomy" id="686624"/>
    <lineage>
        <taxon>Bacteria</taxon>
        <taxon>Bacillati</taxon>
        <taxon>Actinomycetota</taxon>
        <taxon>Actinomycetes</taxon>
        <taxon>Propionibacteriales</taxon>
        <taxon>Propionibacteriaceae</taxon>
        <taxon>Tessaracoccus</taxon>
    </lineage>
</organism>
<gene>
    <name evidence="1" type="ORF">SAMN04488242_1257</name>
</gene>